<feature type="transmembrane region" description="Helical" evidence="9">
    <location>
        <begin position="49"/>
        <end position="67"/>
    </location>
</feature>
<dbReference type="InterPro" id="IPR050367">
    <property type="entry name" value="APC_superfamily"/>
</dbReference>
<dbReference type="InterPro" id="IPR002293">
    <property type="entry name" value="AA/rel_permease1"/>
</dbReference>
<feature type="transmembrane region" description="Helical" evidence="9">
    <location>
        <begin position="79"/>
        <end position="98"/>
    </location>
</feature>
<dbReference type="Proteomes" id="UP001431693">
    <property type="component" value="Unassembled WGS sequence"/>
</dbReference>
<evidence type="ECO:0000313" key="11">
    <source>
        <dbReference type="Proteomes" id="UP001431693"/>
    </source>
</evidence>
<feature type="transmembrane region" description="Helical" evidence="9">
    <location>
        <begin position="456"/>
        <end position="480"/>
    </location>
</feature>
<reference evidence="10" key="1">
    <citation type="submission" date="2023-05" db="EMBL/GenBank/DDBJ databases">
        <title>[olsenella] sp. nov., isolated from a pig farm feces dump.</title>
        <authorList>
            <person name="Chang Y.-H."/>
        </authorList>
    </citation>
    <scope>NUCLEOTIDE SEQUENCE</scope>
    <source>
        <strain evidence="10">YH-ols2217</strain>
    </source>
</reference>
<keyword evidence="5 9" id="KW-0812">Transmembrane</keyword>
<feature type="transmembrane region" description="Helical" evidence="9">
    <location>
        <begin position="294"/>
        <end position="318"/>
    </location>
</feature>
<keyword evidence="6" id="KW-0029">Amino-acid transport</keyword>
<evidence type="ECO:0000256" key="9">
    <source>
        <dbReference type="SAM" id="Phobius"/>
    </source>
</evidence>
<evidence type="ECO:0000256" key="4">
    <source>
        <dbReference type="ARBA" id="ARBA00022475"/>
    </source>
</evidence>
<evidence type="ECO:0000256" key="8">
    <source>
        <dbReference type="ARBA" id="ARBA00023136"/>
    </source>
</evidence>
<feature type="transmembrane region" description="Helical" evidence="9">
    <location>
        <begin position="372"/>
        <end position="395"/>
    </location>
</feature>
<feature type="transmembrane region" description="Helical" evidence="9">
    <location>
        <begin position="161"/>
        <end position="182"/>
    </location>
</feature>
<feature type="transmembrane region" description="Helical" evidence="9">
    <location>
        <begin position="426"/>
        <end position="444"/>
    </location>
</feature>
<keyword evidence="11" id="KW-1185">Reference proteome</keyword>
<comment type="similarity">
    <text evidence="2">Belongs to the amino acid-polyamine-organocation (APC) superfamily. Basic amino acid/polyamine antiporter (APA) (TC 2.A.3.2) family.</text>
</comment>
<name>A0ABT6ZLV0_9ACTN</name>
<feature type="transmembrane region" description="Helical" evidence="9">
    <location>
        <begin position="347"/>
        <end position="366"/>
    </location>
</feature>
<evidence type="ECO:0000313" key="10">
    <source>
        <dbReference type="EMBL" id="MDJ1130021.1"/>
    </source>
</evidence>
<evidence type="ECO:0000256" key="6">
    <source>
        <dbReference type="ARBA" id="ARBA00022970"/>
    </source>
</evidence>
<keyword evidence="4" id="KW-1003">Cell membrane</keyword>
<dbReference type="Gene3D" id="1.20.1740.10">
    <property type="entry name" value="Amino acid/polyamine transporter I"/>
    <property type="match status" value="1"/>
</dbReference>
<organism evidence="10 11">
    <name type="scientific">Kribbibacterium absianum</name>
    <dbReference type="NCBI Taxonomy" id="3044210"/>
    <lineage>
        <taxon>Bacteria</taxon>
        <taxon>Bacillati</taxon>
        <taxon>Actinomycetota</taxon>
        <taxon>Coriobacteriia</taxon>
        <taxon>Coriobacteriales</taxon>
        <taxon>Kribbibacteriaceae</taxon>
        <taxon>Kribbibacterium</taxon>
    </lineage>
</organism>
<feature type="transmembrane region" description="Helical" evidence="9">
    <location>
        <begin position="249"/>
        <end position="274"/>
    </location>
</feature>
<evidence type="ECO:0000256" key="7">
    <source>
        <dbReference type="ARBA" id="ARBA00022989"/>
    </source>
</evidence>
<feature type="transmembrane region" description="Helical" evidence="9">
    <location>
        <begin position="214"/>
        <end position="237"/>
    </location>
</feature>
<dbReference type="RefSeq" id="WP_283713168.1">
    <property type="nucleotide sequence ID" value="NZ_JASJEW010000003.1"/>
</dbReference>
<gene>
    <name evidence="10" type="ORF">QJ043_08015</name>
</gene>
<feature type="transmembrane region" description="Helical" evidence="9">
    <location>
        <begin position="402"/>
        <end position="420"/>
    </location>
</feature>
<evidence type="ECO:0000256" key="5">
    <source>
        <dbReference type="ARBA" id="ARBA00022692"/>
    </source>
</evidence>
<evidence type="ECO:0000256" key="1">
    <source>
        <dbReference type="ARBA" id="ARBA00004651"/>
    </source>
</evidence>
<protein>
    <submittedName>
        <fullName evidence="10">Basic amino acid/polyamine antiporter</fullName>
    </submittedName>
</protein>
<keyword evidence="8 9" id="KW-0472">Membrane</keyword>
<dbReference type="EMBL" id="JASJEX010000004">
    <property type="protein sequence ID" value="MDJ1130021.1"/>
    <property type="molecule type" value="Genomic_DNA"/>
</dbReference>
<keyword evidence="3" id="KW-0813">Transport</keyword>
<evidence type="ECO:0000256" key="2">
    <source>
        <dbReference type="ARBA" id="ARBA00008220"/>
    </source>
</evidence>
<dbReference type="PIRSF" id="PIRSF006060">
    <property type="entry name" value="AA_transporter"/>
    <property type="match status" value="1"/>
</dbReference>
<feature type="transmembrane region" description="Helical" evidence="9">
    <location>
        <begin position="130"/>
        <end position="149"/>
    </location>
</feature>
<sequence length="482" mass="50802">MASKETTEKVNPNGIGLFGLIGIVVSSCIGSGAFALTGQIAGVSAPGPALIAWLIVGVAFLCLALSLKNLADRRPDLDGIFSYATAGFGPFAGFVSGWGYWLSAWLGNVAFATIMMSTIGYFYAPFLPGNTVACIVIASLVMWGITILVMNGVESASFINAIVMVAKVAAIALFLLFCLISFNAGILTETFWGNVATNVAQMAEEADLGSVSDQIINCLMIMMWCFIGIEGASVVSARAKKKSQAGEATVIGLVALLVIYIGMSILPFGVLPFTEVAQMDYPASVYVFNTIAPGWGGAFLSIAMIISVAGSWLSFTILPAETTQLMADHKLIPAKWGELNKKGAPGFSLLIVGVCTQVFMATLIFTEDAYNFAFSMCTVAIVITWALASAYNMVYSFGNGQVGEGIAGLIATVFLVIATLLNGWSYLMLTCVGYIPGIFVYIAGRKEHHEKPFTGPEMACMAVICAAGVIALVLLAMGIISF</sequence>
<feature type="transmembrane region" description="Helical" evidence="9">
    <location>
        <begin position="15"/>
        <end position="37"/>
    </location>
</feature>
<accession>A0ABT6ZLV0</accession>
<comment type="subcellular location">
    <subcellularLocation>
        <location evidence="1">Cell membrane</location>
        <topology evidence="1">Multi-pass membrane protein</topology>
    </subcellularLocation>
</comment>
<keyword evidence="7 9" id="KW-1133">Transmembrane helix</keyword>
<dbReference type="PROSITE" id="PS51257">
    <property type="entry name" value="PROKAR_LIPOPROTEIN"/>
    <property type="match status" value="1"/>
</dbReference>
<evidence type="ECO:0000256" key="3">
    <source>
        <dbReference type="ARBA" id="ARBA00022448"/>
    </source>
</evidence>
<dbReference type="Pfam" id="PF13520">
    <property type="entry name" value="AA_permease_2"/>
    <property type="match status" value="1"/>
</dbReference>
<dbReference type="PANTHER" id="PTHR42770">
    <property type="entry name" value="AMINO ACID TRANSPORTER-RELATED"/>
    <property type="match status" value="1"/>
</dbReference>
<comment type="caution">
    <text evidence="10">The sequence shown here is derived from an EMBL/GenBank/DDBJ whole genome shotgun (WGS) entry which is preliminary data.</text>
</comment>
<proteinExistence type="inferred from homology"/>
<dbReference type="NCBIfam" id="TIGR00905">
    <property type="entry name" value="2A0302"/>
    <property type="match status" value="1"/>
</dbReference>
<dbReference type="InterPro" id="IPR004754">
    <property type="entry name" value="Amino_acid_antiprt"/>
</dbReference>
<dbReference type="PANTHER" id="PTHR42770:SF4">
    <property type="entry name" value="ARGININE_ORNITHINE ANTIPORTER-RELATED"/>
    <property type="match status" value="1"/>
</dbReference>